<dbReference type="KEGG" id="dqu:106749386"/>
<reference evidence="12" key="1">
    <citation type="submission" date="2025-08" db="UniProtKB">
        <authorList>
            <consortium name="RefSeq"/>
        </authorList>
    </citation>
    <scope>IDENTIFICATION</scope>
</reference>
<evidence type="ECO:0000259" key="10">
    <source>
        <dbReference type="Pfam" id="PF02784"/>
    </source>
</evidence>
<dbReference type="PROSITE" id="PS00879">
    <property type="entry name" value="ODR_DC_2_2"/>
    <property type="match status" value="1"/>
</dbReference>
<dbReference type="Pfam" id="PF02784">
    <property type="entry name" value="Orn_Arg_deC_N"/>
    <property type="match status" value="1"/>
</dbReference>
<dbReference type="Pfam" id="PF00278">
    <property type="entry name" value="Orn_DAP_Arg_deC"/>
    <property type="match status" value="1"/>
</dbReference>
<dbReference type="PRINTS" id="PR01182">
    <property type="entry name" value="ORNDCRBXLASE"/>
</dbReference>
<dbReference type="GO" id="GO:0005737">
    <property type="term" value="C:cytoplasm"/>
    <property type="evidence" value="ECO:0007669"/>
    <property type="project" value="TreeGrafter"/>
</dbReference>
<evidence type="ECO:0000313" key="11">
    <source>
        <dbReference type="Proteomes" id="UP000515204"/>
    </source>
</evidence>
<dbReference type="Gene3D" id="3.20.20.10">
    <property type="entry name" value="Alanine racemase"/>
    <property type="match status" value="1"/>
</dbReference>
<dbReference type="GeneID" id="106749386"/>
<feature type="domain" description="Orn/DAP/Arg decarboxylase 2 C-terminal" evidence="9">
    <location>
        <begin position="39"/>
        <end position="368"/>
    </location>
</feature>
<evidence type="ECO:0000256" key="1">
    <source>
        <dbReference type="ARBA" id="ARBA00001933"/>
    </source>
</evidence>
<dbReference type="Gene3D" id="2.40.37.10">
    <property type="entry name" value="Lyase, Ornithine Decarboxylase, Chain A, domain 1"/>
    <property type="match status" value="1"/>
</dbReference>
<feature type="domain" description="Orn/DAP/Arg decarboxylase 2 N-terminal" evidence="10">
    <location>
        <begin position="41"/>
        <end position="272"/>
    </location>
</feature>
<dbReference type="SUPFAM" id="SSF50621">
    <property type="entry name" value="Alanine racemase C-terminal domain-like"/>
    <property type="match status" value="1"/>
</dbReference>
<sequence>MSLQNFNELKVFDDAVDNMDIIRTIIAMENQEDSFYIVDVGDIIKKHREWITKMPKVVPHYAVKCNPDPTVIKVLATLNIGFDCASEQEIRQVMQYGVQGDRIIFANPTKCPSHIKFAKKKNVSQMTVDGELELLKIKDLYPEAKIVIRIRCDSKNSPVPLGSKFGCEPDEEAVRLIQLTKDLGLTLHGFSFHVGSPCGELNAFSRGIGICKRLIAIARAIGCKDVQLIDIGGGFPGASGTDIDKVANIVNDAIQDLDPSIRIISEPGQYYVTSAFTLASFLHSKKVVRRSGKMMRMYYVNCGVYNSFIEEMMGLKARYPHFLFEPTTHEKFNSTLWGPTCDSYDIILKDVLMPELRIGDWLVWKDMGAYSISISTSFNGFPTPIVIPIIRKNQWKKLMSEIKLMHIPTDFIEWSNSVEREDYIESR</sequence>
<gene>
    <name evidence="12" type="primary">LOC106749386</name>
</gene>
<dbReference type="InterPro" id="IPR029066">
    <property type="entry name" value="PLP-binding_barrel"/>
</dbReference>
<keyword evidence="3 7" id="KW-0663">Pyridoxal phosphate</keyword>
<dbReference type="FunFam" id="3.20.20.10:FF:000005">
    <property type="entry name" value="Ornithine decarboxylase"/>
    <property type="match status" value="1"/>
</dbReference>
<dbReference type="OrthoDB" id="5034579at2759"/>
<dbReference type="GO" id="GO:0004586">
    <property type="term" value="F:ornithine decarboxylase activity"/>
    <property type="evidence" value="ECO:0007669"/>
    <property type="project" value="TreeGrafter"/>
</dbReference>
<evidence type="ECO:0000256" key="2">
    <source>
        <dbReference type="ARBA" id="ARBA00008872"/>
    </source>
</evidence>
<evidence type="ECO:0000256" key="7">
    <source>
        <dbReference type="PIRSR" id="PIRSR600183-50"/>
    </source>
</evidence>
<dbReference type="PRINTS" id="PR01179">
    <property type="entry name" value="ODADCRBXLASE"/>
</dbReference>
<dbReference type="AlphaFoldDB" id="A0A6P3Y296"/>
<dbReference type="RefSeq" id="XP_014484259.1">
    <property type="nucleotide sequence ID" value="XM_014628773.1"/>
</dbReference>
<evidence type="ECO:0000313" key="12">
    <source>
        <dbReference type="RefSeq" id="XP_014484259.1"/>
    </source>
</evidence>
<dbReference type="InterPro" id="IPR022644">
    <property type="entry name" value="De-COase2_N"/>
</dbReference>
<dbReference type="InterPro" id="IPR002433">
    <property type="entry name" value="Orn_de-COase"/>
</dbReference>
<organism evidence="11 12">
    <name type="scientific">Dinoponera quadriceps</name>
    <name type="common">South American ant</name>
    <dbReference type="NCBI Taxonomy" id="609295"/>
    <lineage>
        <taxon>Eukaryota</taxon>
        <taxon>Metazoa</taxon>
        <taxon>Ecdysozoa</taxon>
        <taxon>Arthropoda</taxon>
        <taxon>Hexapoda</taxon>
        <taxon>Insecta</taxon>
        <taxon>Pterygota</taxon>
        <taxon>Neoptera</taxon>
        <taxon>Endopterygota</taxon>
        <taxon>Hymenoptera</taxon>
        <taxon>Apocrita</taxon>
        <taxon>Aculeata</taxon>
        <taxon>Formicoidea</taxon>
        <taxon>Formicidae</taxon>
        <taxon>Ponerinae</taxon>
        <taxon>Ponerini</taxon>
        <taxon>Dinoponera</taxon>
    </lineage>
</organism>
<dbReference type="Proteomes" id="UP000515204">
    <property type="component" value="Unplaced"/>
</dbReference>
<dbReference type="InterPro" id="IPR000183">
    <property type="entry name" value="Orn/DAP/Arg_de-COase"/>
</dbReference>
<evidence type="ECO:0000256" key="6">
    <source>
        <dbReference type="ARBA" id="ARBA00037173"/>
    </source>
</evidence>
<dbReference type="SUPFAM" id="SSF51419">
    <property type="entry name" value="PLP-binding barrel"/>
    <property type="match status" value="1"/>
</dbReference>
<proteinExistence type="inferred from homology"/>
<dbReference type="GO" id="GO:0033387">
    <property type="term" value="P:putrescine biosynthetic process from arginine, via ornithine"/>
    <property type="evidence" value="ECO:0007669"/>
    <property type="project" value="TreeGrafter"/>
</dbReference>
<dbReference type="PANTHER" id="PTHR11482:SF6">
    <property type="entry name" value="ORNITHINE DECARBOXYLASE 1-RELATED"/>
    <property type="match status" value="1"/>
</dbReference>
<keyword evidence="5" id="KW-0456">Lyase</keyword>
<dbReference type="InterPro" id="IPR022643">
    <property type="entry name" value="De-COase2_C"/>
</dbReference>
<keyword evidence="4" id="KW-0620">Polyamine biosynthesis</keyword>
<protein>
    <submittedName>
        <fullName evidence="12">Ornithine decarboxylase 2-like</fullName>
    </submittedName>
</protein>
<dbReference type="InterPro" id="IPR009006">
    <property type="entry name" value="Ala_racemase/Decarboxylase_C"/>
</dbReference>
<dbReference type="InterPro" id="IPR022657">
    <property type="entry name" value="De-COase2_CS"/>
</dbReference>
<evidence type="ECO:0000256" key="8">
    <source>
        <dbReference type="RuleBase" id="RU003737"/>
    </source>
</evidence>
<evidence type="ECO:0000256" key="3">
    <source>
        <dbReference type="ARBA" id="ARBA00022898"/>
    </source>
</evidence>
<comment type="similarity">
    <text evidence="2 8">Belongs to the Orn/Lys/Arg decarboxylase class-II family.</text>
</comment>
<evidence type="ECO:0000256" key="4">
    <source>
        <dbReference type="ARBA" id="ARBA00023115"/>
    </source>
</evidence>
<name>A0A6P3Y296_DINQU</name>
<comment type="function">
    <text evidence="6">Catalyzes the first and rate-limiting step of polyamine biosynthesis that converts ornithine into putrescine, which is the precursor for the polyamines, spermidine and spermine. Polyamines are essential for cell proliferation and are implicated in cellular processes, ranging from DNA replication to apoptosis.</text>
</comment>
<comment type="cofactor">
    <cofactor evidence="1 7">
        <name>pyridoxal 5'-phosphate</name>
        <dbReference type="ChEBI" id="CHEBI:597326"/>
    </cofactor>
</comment>
<feature type="active site" description="Proton donor" evidence="7">
    <location>
        <position position="341"/>
    </location>
</feature>
<keyword evidence="11" id="KW-1185">Reference proteome</keyword>
<accession>A0A6P3Y296</accession>
<dbReference type="PANTHER" id="PTHR11482">
    <property type="entry name" value="ARGININE/DIAMINOPIMELATE/ORNITHINE DECARBOXYLASE"/>
    <property type="match status" value="1"/>
</dbReference>
<dbReference type="CDD" id="cd00622">
    <property type="entry name" value="PLPDE_III_ODC"/>
    <property type="match status" value="1"/>
</dbReference>
<evidence type="ECO:0000256" key="5">
    <source>
        <dbReference type="ARBA" id="ARBA00023239"/>
    </source>
</evidence>
<evidence type="ECO:0000259" key="9">
    <source>
        <dbReference type="Pfam" id="PF00278"/>
    </source>
</evidence>
<feature type="modified residue" description="N6-(pyridoxal phosphate)lysine" evidence="7">
    <location>
        <position position="64"/>
    </location>
</feature>